<dbReference type="GO" id="GO:0016020">
    <property type="term" value="C:membrane"/>
    <property type="evidence" value="ECO:0007669"/>
    <property type="project" value="UniProtKB-SubCell"/>
</dbReference>
<dbReference type="SUPFAM" id="SSF51045">
    <property type="entry name" value="WW domain"/>
    <property type="match status" value="1"/>
</dbReference>
<evidence type="ECO:0000256" key="9">
    <source>
        <dbReference type="ARBA" id="ARBA00023136"/>
    </source>
</evidence>
<evidence type="ECO:0000256" key="2">
    <source>
        <dbReference type="ARBA" id="ARBA00004922"/>
    </source>
</evidence>
<dbReference type="GO" id="GO:0005975">
    <property type="term" value="P:carbohydrate metabolic process"/>
    <property type="evidence" value="ECO:0007669"/>
    <property type="project" value="InterPro"/>
</dbReference>
<reference evidence="13" key="1">
    <citation type="submission" date="2021-02" db="EMBL/GenBank/DDBJ databases">
        <title>First Annotated Genome of the Yellow-green Alga Tribonema minus.</title>
        <authorList>
            <person name="Mahan K.M."/>
        </authorList>
    </citation>
    <scope>NUCLEOTIDE SEQUENCE</scope>
    <source>
        <strain evidence="13">UTEX B ZZ1240</strain>
    </source>
</reference>
<feature type="compositionally biased region" description="Low complexity" evidence="11">
    <location>
        <begin position="42"/>
        <end position="51"/>
    </location>
</feature>
<feature type="region of interest" description="Disordered" evidence="11">
    <location>
        <begin position="328"/>
        <end position="364"/>
    </location>
</feature>
<organism evidence="13 14">
    <name type="scientific">Tribonema minus</name>
    <dbReference type="NCBI Taxonomy" id="303371"/>
    <lineage>
        <taxon>Eukaryota</taxon>
        <taxon>Sar</taxon>
        <taxon>Stramenopiles</taxon>
        <taxon>Ochrophyta</taxon>
        <taxon>PX clade</taxon>
        <taxon>Xanthophyceae</taxon>
        <taxon>Tribonematales</taxon>
        <taxon>Tribonemataceae</taxon>
        <taxon>Tribonema</taxon>
    </lineage>
</organism>
<evidence type="ECO:0000256" key="1">
    <source>
        <dbReference type="ARBA" id="ARBA00004606"/>
    </source>
</evidence>
<dbReference type="Proteomes" id="UP000664859">
    <property type="component" value="Unassembled WGS sequence"/>
</dbReference>
<dbReference type="OrthoDB" id="10016069at2759"/>
<evidence type="ECO:0000256" key="4">
    <source>
        <dbReference type="ARBA" id="ARBA00022676"/>
    </source>
</evidence>
<keyword evidence="6" id="KW-0812">Transmembrane</keyword>
<dbReference type="Gene3D" id="3.90.550.10">
    <property type="entry name" value="Spore Coat Polysaccharide Biosynthesis Protein SpsA, Chain A"/>
    <property type="match status" value="1"/>
</dbReference>
<evidence type="ECO:0000313" key="14">
    <source>
        <dbReference type="Proteomes" id="UP000664859"/>
    </source>
</evidence>
<feature type="compositionally biased region" description="Gly residues" evidence="11">
    <location>
        <begin position="353"/>
        <end position="364"/>
    </location>
</feature>
<dbReference type="Gene3D" id="2.20.70.10">
    <property type="match status" value="1"/>
</dbReference>
<dbReference type="Pfam" id="PF02709">
    <property type="entry name" value="Glyco_transf_7C"/>
    <property type="match status" value="1"/>
</dbReference>
<keyword evidence="14" id="KW-1185">Reference proteome</keyword>
<dbReference type="PANTHER" id="PTHR19300:SF57">
    <property type="entry name" value="BETA-1,4-N-ACETYLGALACTOSAMINYLTRANSFERASE"/>
    <property type="match status" value="1"/>
</dbReference>
<evidence type="ECO:0000256" key="10">
    <source>
        <dbReference type="ARBA" id="ARBA00023180"/>
    </source>
</evidence>
<dbReference type="InterPro" id="IPR003859">
    <property type="entry name" value="Galactosyl_T"/>
</dbReference>
<dbReference type="UniPathway" id="UPA00378"/>
<dbReference type="InterPro" id="IPR001202">
    <property type="entry name" value="WW_dom"/>
</dbReference>
<comment type="pathway">
    <text evidence="2">Protein modification; protein glycosylation.</text>
</comment>
<dbReference type="InterPro" id="IPR027995">
    <property type="entry name" value="Galactosyl_T_N"/>
</dbReference>
<evidence type="ECO:0000256" key="8">
    <source>
        <dbReference type="ARBA" id="ARBA00022989"/>
    </source>
</evidence>
<comment type="caution">
    <text evidence="13">The sequence shown here is derived from an EMBL/GenBank/DDBJ whole genome shotgun (WGS) entry which is preliminary data.</text>
</comment>
<keyword evidence="8" id="KW-1133">Transmembrane helix</keyword>
<feature type="compositionally biased region" description="Low complexity" evidence="11">
    <location>
        <begin position="72"/>
        <end position="84"/>
    </location>
</feature>
<evidence type="ECO:0000256" key="7">
    <source>
        <dbReference type="ARBA" id="ARBA00022968"/>
    </source>
</evidence>
<protein>
    <submittedName>
        <fullName evidence="13">Galactosyl transferase</fullName>
    </submittedName>
</protein>
<sequence length="364" mass="39774">MNFTAAELPEGWVSAPSRTYGGETYYFNTFTGEATWVYPSGAASSSGGAPANHKRALSEAADGPALKRQHTEAAGQGSGAAQGEEPPRVAIIVPFRDQHAEQRRAEHLARFVPAMTQFMLAQGVEFHIFIVEQSEDGRKFNRGKLLNIGYDIAKNDGYNTLVLHDVDLLPSAELGPWYAAYPHQPVHIARRWPRYSNNPDYFGGIVAISIKDYEAINGYPNTFWGWGGEDDEMMLRIKDAGVTLAPPPDVGTITDLEAMTLHEKLGVLRAHADWKCMVKREALAEHTATWRTNGAPRGLRHAELQRVALDDCASRVTVDVQLNGHWTDATEALPPAPPQPQAQEWRPPSSSRGRGGGGGGGEGR</sequence>
<dbReference type="PANTHER" id="PTHR19300">
    <property type="entry name" value="BETA-1,4-GALACTOSYLTRANSFERASE"/>
    <property type="match status" value="1"/>
</dbReference>
<dbReference type="GO" id="GO:0005794">
    <property type="term" value="C:Golgi apparatus"/>
    <property type="evidence" value="ECO:0007669"/>
    <property type="project" value="TreeGrafter"/>
</dbReference>
<name>A0A836CFW6_9STRA</name>
<dbReference type="GO" id="GO:0008378">
    <property type="term" value="F:galactosyltransferase activity"/>
    <property type="evidence" value="ECO:0007669"/>
    <property type="project" value="TreeGrafter"/>
</dbReference>
<evidence type="ECO:0000313" key="13">
    <source>
        <dbReference type="EMBL" id="KAG5182351.1"/>
    </source>
</evidence>
<comment type="subcellular location">
    <subcellularLocation>
        <location evidence="1">Membrane</location>
        <topology evidence="1">Single-pass type II membrane protein</topology>
    </subcellularLocation>
</comment>
<evidence type="ECO:0000256" key="6">
    <source>
        <dbReference type="ARBA" id="ARBA00022692"/>
    </source>
</evidence>
<keyword evidence="9" id="KW-0472">Membrane</keyword>
<dbReference type="SUPFAM" id="SSF53448">
    <property type="entry name" value="Nucleotide-diphospho-sugar transferases"/>
    <property type="match status" value="1"/>
</dbReference>
<keyword evidence="5 13" id="KW-0808">Transferase</keyword>
<proteinExistence type="inferred from homology"/>
<feature type="compositionally biased region" description="Low complexity" evidence="11">
    <location>
        <begin position="341"/>
        <end position="352"/>
    </location>
</feature>
<dbReference type="InterPro" id="IPR027791">
    <property type="entry name" value="Galactosyl_T_C"/>
</dbReference>
<accession>A0A836CFW6</accession>
<dbReference type="Pfam" id="PF13733">
    <property type="entry name" value="Glyco_transf_7N"/>
    <property type="match status" value="1"/>
</dbReference>
<dbReference type="PROSITE" id="PS50020">
    <property type="entry name" value="WW_DOMAIN_2"/>
    <property type="match status" value="1"/>
</dbReference>
<feature type="region of interest" description="Disordered" evidence="11">
    <location>
        <begin position="42"/>
        <end position="86"/>
    </location>
</feature>
<feature type="domain" description="WW" evidence="12">
    <location>
        <begin position="6"/>
        <end position="41"/>
    </location>
</feature>
<keyword evidence="4" id="KW-0328">Glycosyltransferase</keyword>
<dbReference type="AlphaFoldDB" id="A0A836CFW6"/>
<comment type="similarity">
    <text evidence="3">Belongs to the glycosyltransferase 7 family.</text>
</comment>
<evidence type="ECO:0000256" key="11">
    <source>
        <dbReference type="SAM" id="MobiDB-lite"/>
    </source>
</evidence>
<evidence type="ECO:0000256" key="3">
    <source>
        <dbReference type="ARBA" id="ARBA00005735"/>
    </source>
</evidence>
<evidence type="ECO:0000259" key="12">
    <source>
        <dbReference type="PROSITE" id="PS50020"/>
    </source>
</evidence>
<keyword evidence="7" id="KW-0735">Signal-anchor</keyword>
<gene>
    <name evidence="13" type="ORF">JKP88DRAFT_318763</name>
</gene>
<dbReference type="InterPro" id="IPR029044">
    <property type="entry name" value="Nucleotide-diphossugar_trans"/>
</dbReference>
<evidence type="ECO:0000256" key="5">
    <source>
        <dbReference type="ARBA" id="ARBA00022679"/>
    </source>
</evidence>
<dbReference type="PRINTS" id="PR02050">
    <property type="entry name" value="B14GALTRFASE"/>
</dbReference>
<keyword evidence="10" id="KW-0325">Glycoprotein</keyword>
<dbReference type="InterPro" id="IPR036020">
    <property type="entry name" value="WW_dom_sf"/>
</dbReference>
<dbReference type="EMBL" id="JAFCMP010000246">
    <property type="protein sequence ID" value="KAG5182351.1"/>
    <property type="molecule type" value="Genomic_DNA"/>
</dbReference>